<dbReference type="AlphaFoldDB" id="A0A517L3H0"/>
<dbReference type="InterPro" id="IPR001138">
    <property type="entry name" value="Zn2Cys6_DnaBD"/>
</dbReference>
<accession>A0A517L3H0</accession>
<feature type="domain" description="Zn(2)-C6 fungal-type" evidence="3">
    <location>
        <begin position="375"/>
        <end position="405"/>
    </location>
</feature>
<dbReference type="PROSITE" id="PS50048">
    <property type="entry name" value="ZN2_CY6_FUNGAL_2"/>
    <property type="match status" value="1"/>
</dbReference>
<evidence type="ECO:0000313" key="4">
    <source>
        <dbReference type="EMBL" id="QDS70176.1"/>
    </source>
</evidence>
<dbReference type="CDD" id="cd00067">
    <property type="entry name" value="GAL4"/>
    <property type="match status" value="1"/>
</dbReference>
<name>A0A517L3H0_9PEZI</name>
<feature type="region of interest" description="Disordered" evidence="2">
    <location>
        <begin position="269"/>
        <end position="333"/>
    </location>
</feature>
<organism evidence="4 5">
    <name type="scientific">Venturia effusa</name>
    <dbReference type="NCBI Taxonomy" id="50376"/>
    <lineage>
        <taxon>Eukaryota</taxon>
        <taxon>Fungi</taxon>
        <taxon>Dikarya</taxon>
        <taxon>Ascomycota</taxon>
        <taxon>Pezizomycotina</taxon>
        <taxon>Dothideomycetes</taxon>
        <taxon>Pleosporomycetidae</taxon>
        <taxon>Venturiales</taxon>
        <taxon>Venturiaceae</taxon>
        <taxon>Venturia</taxon>
    </lineage>
</organism>
<proteinExistence type="predicted"/>
<reference evidence="4 5" key="1">
    <citation type="submission" date="2019-07" db="EMBL/GenBank/DDBJ databases">
        <title>Finished genome of Venturia effusa.</title>
        <authorList>
            <person name="Young C.A."/>
            <person name="Cox M.P."/>
            <person name="Ganley A.R.D."/>
            <person name="David W.J."/>
        </authorList>
    </citation>
    <scope>NUCLEOTIDE SEQUENCE [LARGE SCALE GENOMIC DNA]</scope>
    <source>
        <strain evidence="5">albino</strain>
    </source>
</reference>
<gene>
    <name evidence="4" type="ORF">FKW77_006306</name>
</gene>
<dbReference type="GO" id="GO:0000981">
    <property type="term" value="F:DNA-binding transcription factor activity, RNA polymerase II-specific"/>
    <property type="evidence" value="ECO:0007669"/>
    <property type="project" value="InterPro"/>
</dbReference>
<keyword evidence="1" id="KW-0539">Nucleus</keyword>
<feature type="region of interest" description="Disordered" evidence="2">
    <location>
        <begin position="28"/>
        <end position="61"/>
    </location>
</feature>
<dbReference type="InterPro" id="IPR036864">
    <property type="entry name" value="Zn2-C6_fun-type_DNA-bd_sf"/>
</dbReference>
<feature type="compositionally biased region" description="Acidic residues" evidence="2">
    <location>
        <begin position="32"/>
        <end position="43"/>
    </location>
</feature>
<dbReference type="SUPFAM" id="SSF57701">
    <property type="entry name" value="Zn2/Cys6 DNA-binding domain"/>
    <property type="match status" value="1"/>
</dbReference>
<evidence type="ECO:0000259" key="3">
    <source>
        <dbReference type="PROSITE" id="PS50048"/>
    </source>
</evidence>
<evidence type="ECO:0000256" key="2">
    <source>
        <dbReference type="SAM" id="MobiDB-lite"/>
    </source>
</evidence>
<dbReference type="OrthoDB" id="3932796at2759"/>
<dbReference type="Proteomes" id="UP000316270">
    <property type="component" value="Chromosome 4"/>
</dbReference>
<evidence type="ECO:0000313" key="5">
    <source>
        <dbReference type="Proteomes" id="UP000316270"/>
    </source>
</evidence>
<dbReference type="GO" id="GO:0008270">
    <property type="term" value="F:zinc ion binding"/>
    <property type="evidence" value="ECO:0007669"/>
    <property type="project" value="InterPro"/>
</dbReference>
<protein>
    <recommendedName>
        <fullName evidence="3">Zn(2)-C6 fungal-type domain-containing protein</fullName>
    </recommendedName>
</protein>
<evidence type="ECO:0000256" key="1">
    <source>
        <dbReference type="ARBA" id="ARBA00023242"/>
    </source>
</evidence>
<keyword evidence="5" id="KW-1185">Reference proteome</keyword>
<sequence length="511" mass="56949">MLALSRIYGTLTGRRAVKYKAVRDVKSSFSNDSEDGTDTDDCDGNIAIPHSSRSSKYSKNEIRHDSGTAIRISHAADAAEPFPDIDSQVLATDVFESADPPNLQGLDIDNVDIYLQRLLDDPVFGTRDACAGRGTSRAENDTGEVSVQVLDTSVDLTSASVSRSGSSTVFVNAVENKDASQTNAEKASNALEDASARPFEEPSEIQDPFGARHQLPDEKMEDYVKRVSAKCSATMAKYGRGTRIDTPVSSSASITSSCDEEFDISGEFSFNESTDTCPSSPPTPFAPRTPLNHRNLSKLETPDTTTNETEEDDPQSVEDPTTWTPPPMTGPPIFNLTKTRMTPPRSEVYKHIDLTPLALFHRRSSTRRYVILEQDCLQCRLKNLPCDDYHPSCKRCQRSGDAPYCLRQRRLASWELRQLGLEKVRGYTVLIRLPEDGDDVWAEKLRREEGLLEVLQERVDRENWVFPVDDGVVDGFDEGAVRGREVCEGRGGIWRYRFVDDAELRIVLGRY</sequence>
<dbReference type="EMBL" id="CP042188">
    <property type="protein sequence ID" value="QDS70176.1"/>
    <property type="molecule type" value="Genomic_DNA"/>
</dbReference>